<dbReference type="UniPathway" id="UPA00148"/>
<accession>A3TVH2</accession>
<dbReference type="eggNOG" id="COG2082">
    <property type="taxonomic scope" value="Bacteria"/>
</dbReference>
<dbReference type="NCBIfam" id="NF006136">
    <property type="entry name" value="PRK08285.1"/>
    <property type="match status" value="1"/>
</dbReference>
<name>A3TVH2_PSEBH</name>
<evidence type="ECO:0000259" key="5">
    <source>
        <dbReference type="Pfam" id="PF02570"/>
    </source>
</evidence>
<dbReference type="GO" id="GO:0009236">
    <property type="term" value="P:cobalamin biosynthetic process"/>
    <property type="evidence" value="ECO:0007669"/>
    <property type="project" value="UniProtKB-UniPathway"/>
</dbReference>
<dbReference type="EMBL" id="AAMO01000002">
    <property type="protein sequence ID" value="EAQ04518.1"/>
    <property type="molecule type" value="Genomic_DNA"/>
</dbReference>
<evidence type="ECO:0000256" key="3">
    <source>
        <dbReference type="ARBA" id="ARBA00022573"/>
    </source>
</evidence>
<dbReference type="Gene3D" id="3.40.50.10230">
    <property type="entry name" value="Cobalamin biosynthesis CobH/CbiC, precorrin-8X methylmutase"/>
    <property type="match status" value="1"/>
</dbReference>
<dbReference type="AlphaFoldDB" id="A3TVH2"/>
<keyword evidence="7" id="KW-1185">Reference proteome</keyword>
<dbReference type="Pfam" id="PF02570">
    <property type="entry name" value="CbiC"/>
    <property type="match status" value="1"/>
</dbReference>
<dbReference type="Proteomes" id="UP000004318">
    <property type="component" value="Unassembled WGS sequence"/>
</dbReference>
<evidence type="ECO:0000256" key="4">
    <source>
        <dbReference type="ARBA" id="ARBA00023235"/>
    </source>
</evidence>
<dbReference type="PANTHER" id="PTHR43588:SF1">
    <property type="entry name" value="COBALT-PRECORRIN-8 METHYLMUTASE"/>
    <property type="match status" value="1"/>
</dbReference>
<sequence>MTRPLFDTHVVVDWSARNAPSPARPSKDAIWIGIVREGAAQAPVYLRTRHEAVAWLADFLSAEAEAGRRVLAGFDFPFGYPAGVAQRLCGSDSALALWDWLAGRVADGADNVSNRFEVAASINAEYDGVGPFWGRPDTVDLPAIPIRASDRHGTDHPPERRVADASAKGAKTVWQLAYAGSVGSQVIVGLPALAALRADPRLRDRLQVWPFDTGLAVPEGRIVLAEVYPSLLQTQAHAERAEDEVLDSAQVRVVAGALAALDREGGLAPLFRGAPDLTGPEREVVAREEAWILGLGHEAELVAAAPDASGPARAPVRQMRYERDPAEIYAQSFATVRREARLDRFPPGLQSVAIRLIHACGMVEVADRLASSSGAWEAGRAALLAGRPVLCDCEMVAAGVIRRNLPAGNEVTVTLNAPEVPDLARRIGNTRSAAAVELWLPHLEGAVVAIGNAPTALFHLLELLDRGAPKPAMILGFPVGFVGAAESKAELASDPRGCEFLALRGRRGGSAMASAAVNALAAGLPGEQV</sequence>
<evidence type="ECO:0000256" key="2">
    <source>
        <dbReference type="ARBA" id="ARBA00009774"/>
    </source>
</evidence>
<dbReference type="SUPFAM" id="SSF63965">
    <property type="entry name" value="Precorrin-8X methylmutase CbiC/CobH"/>
    <property type="match status" value="1"/>
</dbReference>
<dbReference type="InterPro" id="IPR036588">
    <property type="entry name" value="CobH/CbiC_sf"/>
</dbReference>
<feature type="domain" description="Cobalamin biosynthesis precorrin-8X methylmutase CobH/CbiC" evidence="5">
    <location>
        <begin position="327"/>
        <end position="521"/>
    </location>
</feature>
<organism evidence="6 7">
    <name type="scientific">Pseudooceanicola batsensis (strain ATCC BAA-863 / DSM 15984 / KCTC 12145 / HTCC2597)</name>
    <name type="common">Oceanicola batsensis</name>
    <dbReference type="NCBI Taxonomy" id="252305"/>
    <lineage>
        <taxon>Bacteria</taxon>
        <taxon>Pseudomonadati</taxon>
        <taxon>Pseudomonadota</taxon>
        <taxon>Alphaproteobacteria</taxon>
        <taxon>Rhodobacterales</taxon>
        <taxon>Paracoccaceae</taxon>
        <taxon>Pseudooceanicola</taxon>
    </lineage>
</organism>
<dbReference type="PANTHER" id="PTHR43588">
    <property type="entry name" value="COBALT-PRECORRIN-8 METHYLMUTASE"/>
    <property type="match status" value="1"/>
</dbReference>
<evidence type="ECO:0000256" key="1">
    <source>
        <dbReference type="ARBA" id="ARBA00004953"/>
    </source>
</evidence>
<reference evidence="6 7" key="1">
    <citation type="journal article" date="2010" name="J. Bacteriol.">
        <title>Genome sequences of Oceanicola granulosus HTCC2516(T) and Oceanicola batsensis HTCC2597(TDelta).</title>
        <authorList>
            <person name="Thrash J.C."/>
            <person name="Cho J.C."/>
            <person name="Vergin K.L."/>
            <person name="Giovannoni S.J."/>
        </authorList>
    </citation>
    <scope>NUCLEOTIDE SEQUENCE [LARGE SCALE GENOMIC DNA]</scope>
    <source>
        <strain evidence="7">ATCC BAA-863 / DSM 15984 / KCTC 12145 / HTCC2597</strain>
    </source>
</reference>
<comment type="similarity">
    <text evidence="2">Belongs to the CobH/CbiC family.</text>
</comment>
<comment type="pathway">
    <text evidence="1">Cofactor biosynthesis; adenosylcobalamin biosynthesis.</text>
</comment>
<evidence type="ECO:0000313" key="7">
    <source>
        <dbReference type="Proteomes" id="UP000004318"/>
    </source>
</evidence>
<protein>
    <submittedName>
        <fullName evidence="6">Precorrin-8X methylmutase</fullName>
        <ecNumber evidence="6">5.4.99.61</ecNumber>
    </submittedName>
</protein>
<evidence type="ECO:0000313" key="6">
    <source>
        <dbReference type="EMBL" id="EAQ04518.1"/>
    </source>
</evidence>
<dbReference type="HOGENOM" id="CLU_038807_0_0_5"/>
<comment type="caution">
    <text evidence="6">The sequence shown here is derived from an EMBL/GenBank/DDBJ whole genome shotgun (WGS) entry which is preliminary data.</text>
</comment>
<dbReference type="GO" id="GO:0016993">
    <property type="term" value="F:precorrin-8X methylmutase activity"/>
    <property type="evidence" value="ECO:0007669"/>
    <property type="project" value="UniProtKB-EC"/>
</dbReference>
<gene>
    <name evidence="6" type="ORF">OB2597_10249</name>
</gene>
<dbReference type="STRING" id="252305.OB2597_10249"/>
<keyword evidence="3" id="KW-0169">Cobalamin biosynthesis</keyword>
<keyword evidence="4 6" id="KW-0413">Isomerase</keyword>
<dbReference type="InterPro" id="IPR003722">
    <property type="entry name" value="Cbl_synth_CobH/CbiC"/>
</dbReference>
<dbReference type="EC" id="5.4.99.61" evidence="6"/>
<proteinExistence type="inferred from homology"/>